<organism evidence="1 2">
    <name type="scientific">Flexivirga endophytica</name>
    <dbReference type="NCBI Taxonomy" id="1849103"/>
    <lineage>
        <taxon>Bacteria</taxon>
        <taxon>Bacillati</taxon>
        <taxon>Actinomycetota</taxon>
        <taxon>Actinomycetes</taxon>
        <taxon>Micrococcales</taxon>
        <taxon>Dermacoccaceae</taxon>
        <taxon>Flexivirga</taxon>
    </lineage>
</organism>
<proteinExistence type="predicted"/>
<dbReference type="AlphaFoldDB" id="A0A916TC71"/>
<reference evidence="1" key="1">
    <citation type="journal article" date="2014" name="Int. J. Syst. Evol. Microbiol.">
        <title>Complete genome sequence of Corynebacterium casei LMG S-19264T (=DSM 44701T), isolated from a smear-ripened cheese.</title>
        <authorList>
            <consortium name="US DOE Joint Genome Institute (JGI-PGF)"/>
            <person name="Walter F."/>
            <person name="Albersmeier A."/>
            <person name="Kalinowski J."/>
            <person name="Ruckert C."/>
        </authorList>
    </citation>
    <scope>NUCLEOTIDE SEQUENCE</scope>
    <source>
        <strain evidence="1">CGMCC 1.15085</strain>
    </source>
</reference>
<dbReference type="Proteomes" id="UP000636793">
    <property type="component" value="Unassembled WGS sequence"/>
</dbReference>
<dbReference type="EMBL" id="BMHI01000004">
    <property type="protein sequence ID" value="GGB37824.1"/>
    <property type="molecule type" value="Genomic_DNA"/>
</dbReference>
<comment type="caution">
    <text evidence="1">The sequence shown here is derived from an EMBL/GenBank/DDBJ whole genome shotgun (WGS) entry which is preliminary data.</text>
</comment>
<name>A0A916TC71_9MICO</name>
<dbReference type="RefSeq" id="WP_188837875.1">
    <property type="nucleotide sequence ID" value="NZ_BMHI01000004.1"/>
</dbReference>
<evidence type="ECO:0000313" key="1">
    <source>
        <dbReference type="EMBL" id="GGB37824.1"/>
    </source>
</evidence>
<accession>A0A916TC71</accession>
<keyword evidence="2" id="KW-1185">Reference proteome</keyword>
<evidence type="ECO:0000313" key="2">
    <source>
        <dbReference type="Proteomes" id="UP000636793"/>
    </source>
</evidence>
<gene>
    <name evidence="1" type="ORF">GCM10011492_30720</name>
</gene>
<reference evidence="1" key="2">
    <citation type="submission" date="2020-09" db="EMBL/GenBank/DDBJ databases">
        <authorList>
            <person name="Sun Q."/>
            <person name="Zhou Y."/>
        </authorList>
    </citation>
    <scope>NUCLEOTIDE SEQUENCE</scope>
    <source>
        <strain evidence="1">CGMCC 1.15085</strain>
    </source>
</reference>
<sequence length="204" mass="22893">MSPLLIAEPTEDGTNRLIASGLVEGDARFTSVRAKTLYSRCQKAFKPFDASEAKKITYARNEYLHGSEAGFTSMPPSAWWPRYRTLAVILVAALECEVEDLVGADRAGTVEQHLERNKKNIEHRTQMLIERAKERLAQWEAGTLPARIAAQWTPGTDLTVSMKYRESATCPACGRDGEIEGEDASDTRVRYKRYSDEDYEAVVE</sequence>
<protein>
    <submittedName>
        <fullName evidence="1">Uncharacterized protein</fullName>
    </submittedName>
</protein>